<dbReference type="PROSITE" id="PS51702">
    <property type="entry name" value="HTH_MU"/>
    <property type="match status" value="1"/>
</dbReference>
<name>A0A377FJ05_ECOLX</name>
<dbReference type="InterPro" id="IPR009061">
    <property type="entry name" value="DNA-bd_dom_put_sf"/>
</dbReference>
<accession>A0A377FJ05</accession>
<reference evidence="2 3" key="1">
    <citation type="submission" date="2018-06" db="EMBL/GenBank/DDBJ databases">
        <authorList>
            <consortium name="Pathogen Informatics"/>
            <person name="Doyle S."/>
        </authorList>
    </citation>
    <scope>NUCLEOTIDE SEQUENCE [LARGE SCALE GENOMIC DNA]</scope>
    <source>
        <strain evidence="2 3">NCTC9706</strain>
    </source>
</reference>
<protein>
    <submittedName>
        <fullName evidence="2">Regulatory protein</fullName>
    </submittedName>
</protein>
<evidence type="ECO:0000313" key="2">
    <source>
        <dbReference type="EMBL" id="STN86279.1"/>
    </source>
</evidence>
<dbReference type="InterPro" id="IPR003314">
    <property type="entry name" value="Mu-type_HTH"/>
</dbReference>
<organism evidence="2 3">
    <name type="scientific">Escherichia coli</name>
    <dbReference type="NCBI Taxonomy" id="562"/>
    <lineage>
        <taxon>Bacteria</taxon>
        <taxon>Pseudomonadati</taxon>
        <taxon>Pseudomonadota</taxon>
        <taxon>Gammaproteobacteria</taxon>
        <taxon>Enterobacterales</taxon>
        <taxon>Enterobacteriaceae</taxon>
        <taxon>Escherichia</taxon>
    </lineage>
</organism>
<feature type="domain" description="HTH Mu-type" evidence="1">
    <location>
        <begin position="4"/>
        <end position="73"/>
    </location>
</feature>
<dbReference type="Gene3D" id="1.10.10.10">
    <property type="entry name" value="Winged helix-like DNA-binding domain superfamily/Winged helix DNA-binding domain"/>
    <property type="match status" value="1"/>
</dbReference>
<dbReference type="Pfam" id="PF02316">
    <property type="entry name" value="HTH_Tnp_Mu_1"/>
    <property type="match status" value="1"/>
</dbReference>
<dbReference type="RefSeq" id="WP_096981799.1">
    <property type="nucleotide sequence ID" value="NZ_JAFJXP010000085.1"/>
</dbReference>
<proteinExistence type="predicted"/>
<dbReference type="EMBL" id="UGGJ01000004">
    <property type="protein sequence ID" value="STN86279.1"/>
    <property type="molecule type" value="Genomic_DNA"/>
</dbReference>
<dbReference type="InterPro" id="IPR036388">
    <property type="entry name" value="WH-like_DNA-bd_sf"/>
</dbReference>
<sequence>MIQDQEWVPASELLGVGGLPTSLAGLHKRARNEGWEKRSVTTPGVRGRAFAYRLQDLPEHVAAIVSGQLQTAAKPSNKTSKANELMKIMDSLSEQEKELVIHTLKRKGVEKLLEFCSQENQELISLTGIRRLAALSLNNLSEQKVREILAGNEAEADLIQLTNKAASI</sequence>
<evidence type="ECO:0000259" key="1">
    <source>
        <dbReference type="PROSITE" id="PS51702"/>
    </source>
</evidence>
<evidence type="ECO:0000313" key="3">
    <source>
        <dbReference type="Proteomes" id="UP000254460"/>
    </source>
</evidence>
<dbReference type="SUPFAM" id="SSF46955">
    <property type="entry name" value="Putative DNA-binding domain"/>
    <property type="match status" value="1"/>
</dbReference>
<gene>
    <name evidence="2" type="ORF">NCTC9706_03402</name>
</gene>
<dbReference type="GO" id="GO:0003677">
    <property type="term" value="F:DNA binding"/>
    <property type="evidence" value="ECO:0007669"/>
    <property type="project" value="InterPro"/>
</dbReference>
<dbReference type="AlphaFoldDB" id="A0A377FJ05"/>
<dbReference type="Proteomes" id="UP000254460">
    <property type="component" value="Unassembled WGS sequence"/>
</dbReference>